<name>A0A975WEZ1_9RHOB</name>
<keyword evidence="3" id="KW-1185">Reference proteome</keyword>
<dbReference type="RefSeq" id="WP_074839900.1">
    <property type="nucleotide sequence ID" value="NZ_FNYY01000029.1"/>
</dbReference>
<evidence type="ECO:0008006" key="4">
    <source>
        <dbReference type="Google" id="ProtNLM"/>
    </source>
</evidence>
<reference evidence="2 3" key="1">
    <citation type="submission" date="2016-10" db="EMBL/GenBank/DDBJ databases">
        <authorList>
            <person name="Varghese N."/>
            <person name="Submissions S."/>
        </authorList>
    </citation>
    <scope>NUCLEOTIDE SEQUENCE [LARGE SCALE GENOMIC DNA]</scope>
    <source>
        <strain evidence="2 3">FF3</strain>
    </source>
</reference>
<organism evidence="2 3">
    <name type="scientific">Marinovum algicola</name>
    <dbReference type="NCBI Taxonomy" id="42444"/>
    <lineage>
        <taxon>Bacteria</taxon>
        <taxon>Pseudomonadati</taxon>
        <taxon>Pseudomonadota</taxon>
        <taxon>Alphaproteobacteria</taxon>
        <taxon>Rhodobacterales</taxon>
        <taxon>Roseobacteraceae</taxon>
        <taxon>Marinovum</taxon>
    </lineage>
</organism>
<gene>
    <name evidence="2" type="ORF">SAMN04487940_12922</name>
</gene>
<feature type="region of interest" description="Disordered" evidence="1">
    <location>
        <begin position="1024"/>
        <end position="1050"/>
    </location>
</feature>
<comment type="caution">
    <text evidence="2">The sequence shown here is derived from an EMBL/GenBank/DDBJ whole genome shotgun (WGS) entry which is preliminary data.</text>
</comment>
<sequence length="1050" mass="119308">MSETKQSDAGFMHSEFGRKLFIRAPLKFGRFFLDRAKPNMAQRILSVPGRYYPDDPRVLHMRAEAYEAAGQYDEGAQLRALRLRGLMPRHLKSKNFVEILKIMAELERTYRAGQYQAGRLIAQQLVSEVGRKRMLRCALKARDRFKESAFLTHLIALCRAMDGDYHAANRSLVDEIAHPFDAPDALVARRFKLLQTTWRAVDQIAREQMDWADEAGSYKGLFNTVGAEAPRVAISSDKSKAQAQVTEEAAEKQFLSFKEHALQGRDREEYLRVCDAEFAAADSLGGKVRAVEEMLRTGIRHVPDYSADYALARQRLADIEADLDWLLTDAAVDTQAMATETVLTLCSWLALTQRLDMADTQARIVARLEALADRDDLLPALWPAPQAIVRDEAHTESAGRIAAKLDTIKPTINRDMQFYFRWAMTARQYKKADAFFKRLPKNLHRRHGLLYYANILQRQCRFKEALKIVGEVHGQLLANPSALNGYSSYTLIKRVGELRFLIETAQIFQSVPQPRDPEGVVLIAPRNVDHLRRYPLMVLLEFKRRGWAVVPLVGGLLPFEATGDSSIDVMNGAISPNLRFSDEAKECMPAPQDFHVDIGKGRIRWGEIDLSHPVWEDAAINRRRYTINYQCPELQKYLGGLSEWTQAMARVVEYAHRQQRETGRRVACISQFNCRLPDSLFRAYCDAHGDPDNFFYLAAANGYQNYFSNFATNVSQRFVLRNMTRAPHVRTPSFPLPENFEEYYRQRQEALPEILERFAPITKVKRSTEGTKGRPPEADELDRRIKAWRAMGGKVVCAFGKVVCDIGAPFDGGPVHASMKEWINHSIRAVRGSNTLLLIKPHPHELNNQIATFPTEYFRDLIEEPLGDNAAFLGHRWFDIHDMRERMDVGLIYNGTTTIELGLLGIPCILAGHYAPIDYPIGHVQPQTVEEFEAYLRFEKPLEVAPDLRERAAVWLDYMANDNFTQPYRFHARPVTNKVLYPPYWFQEDLERYRVGADTAVAELTGRALGERFEPGHPVGVPLQALHGGGGENSAKSPGAGTARASRWRA</sequence>
<dbReference type="AlphaFoldDB" id="A0A975WEZ1"/>
<dbReference type="Proteomes" id="UP000182932">
    <property type="component" value="Unassembled WGS sequence"/>
</dbReference>
<proteinExistence type="predicted"/>
<evidence type="ECO:0000313" key="2">
    <source>
        <dbReference type="EMBL" id="SEK09322.1"/>
    </source>
</evidence>
<evidence type="ECO:0000313" key="3">
    <source>
        <dbReference type="Proteomes" id="UP000182932"/>
    </source>
</evidence>
<dbReference type="GeneID" id="80820903"/>
<evidence type="ECO:0000256" key="1">
    <source>
        <dbReference type="SAM" id="MobiDB-lite"/>
    </source>
</evidence>
<protein>
    <recommendedName>
        <fullName evidence="4">Capsule polysaccharide biosynthesis protein</fullName>
    </recommendedName>
</protein>
<accession>A0A975WEZ1</accession>
<dbReference type="EMBL" id="FNYY01000029">
    <property type="protein sequence ID" value="SEK09322.1"/>
    <property type="molecule type" value="Genomic_DNA"/>
</dbReference>